<dbReference type="AlphaFoldDB" id="A0A6P4XY00"/>
<dbReference type="InterPro" id="IPR036724">
    <property type="entry name" value="Cobalamin-bd_sf"/>
</dbReference>
<dbReference type="InterPro" id="IPR058549">
    <property type="entry name" value="MeMalonylCoA_mutase_a/b_site"/>
</dbReference>
<dbReference type="OrthoDB" id="198977at2759"/>
<keyword evidence="9" id="KW-0496">Mitochondrion</keyword>
<evidence type="ECO:0000256" key="5">
    <source>
        <dbReference type="ARBA" id="ARBA00014305"/>
    </source>
</evidence>
<dbReference type="PANTHER" id="PTHR48101:SF4">
    <property type="entry name" value="METHYLMALONYL-COA MUTASE, MITOCHONDRIAL"/>
    <property type="match status" value="1"/>
</dbReference>
<evidence type="ECO:0000256" key="12">
    <source>
        <dbReference type="ARBA" id="ARBA00023703"/>
    </source>
</evidence>
<evidence type="ECO:0000256" key="9">
    <source>
        <dbReference type="ARBA" id="ARBA00023128"/>
    </source>
</evidence>
<dbReference type="GO" id="GO:0019678">
    <property type="term" value="P:propionate metabolic process, methylmalonyl pathway"/>
    <property type="evidence" value="ECO:0007669"/>
    <property type="project" value="TreeGrafter"/>
</dbReference>
<dbReference type="SUPFAM" id="SSF52242">
    <property type="entry name" value="Cobalamin (vitamin B12)-binding domain"/>
    <property type="match status" value="1"/>
</dbReference>
<protein>
    <recommendedName>
        <fullName evidence="5">Methylmalonyl-CoA mutase, mitochondrial</fullName>
        <ecNumber evidence="4">5.4.99.2</ecNumber>
    </recommendedName>
    <alternativeName>
        <fullName evidence="14">Methylmalonyl-CoA isomerase</fullName>
    </alternativeName>
</protein>
<comment type="cofactor">
    <cofactor evidence="1">
        <name>adenosylcob(III)alamin</name>
        <dbReference type="ChEBI" id="CHEBI:18408"/>
    </cofactor>
</comment>
<dbReference type="GO" id="GO:0031419">
    <property type="term" value="F:cobalamin binding"/>
    <property type="evidence" value="ECO:0007669"/>
    <property type="project" value="UniProtKB-KW"/>
</dbReference>
<comment type="similarity">
    <text evidence="3">Belongs to the methylmalonyl-CoA mutase family.</text>
</comment>
<accession>A0A6P4XY00</accession>
<dbReference type="Gene3D" id="3.20.20.240">
    <property type="entry name" value="Methylmalonyl-CoA mutase"/>
    <property type="match status" value="1"/>
</dbReference>
<sequence length="749" mass="82119">MSSILALTRPSLVHRLCVNASRPAVCVTGTRLLHREPLDEEWAQLAKKQLRGADPAEKLTWHTPEGIDVKPLYTKKDTANIEHEIPGKYPFTRGPYPTMYTGRPWTIRQYAGFSTVEESNKFYKENIKAGQQGLSVAFDLATHRGYDSDNPRVHGDVGMAGVAVDSVEDMKALFDGIPLEKMSVSMTMNGAVIPVMAMFIGAGEEQGVSPSQLTGTIQNDILKEFMVRNTYIYPPDPSMRLIGDIFEYTSQNMPKFNSISISGYHMQEAGADAILELAFTIADGLEYCRTGLKAGLDIDKFAPRLSFFWGIGMNFYLEIAKMRAARRLWAHLMKEKFGAKKEKSLMLRAHSQTSGWSLTEQDPYNNIMRTTIEAMSAVFGGTQSLHTNSFDEALGLPTVTSARIARNTQIILQEETGIPNVADPWGGSYMMESLTDEVYEAALGVINEVEEMGGMARAVAEGMPKLRIEECAARRQARIDSGQEVIVGVNKYRLEKEETVEVLSIDNTAVREAQMEKLRQLKASRDNSKAEAALEAIRRGAEGDGNMLSLAVDAARVRCTVGEISDAMASVFGRHVASDRMVSGAYKSEFGESEEIQNAMRRVEGFMSAEGRRPRILVAKVGQDGHDRGAKVIATGFADLGFDVDIGPLFQTAAEVAQQAVDADVHVVGVSTLAAGHKTLVPELIHELKEMGRGDIIVVCGGVIPPTDYDYLYAAGITSIFGPGTRIPIAAMEVLDNIETSLKKKQHAL</sequence>
<dbReference type="InterPro" id="IPR006159">
    <property type="entry name" value="Acid_CoA_mut_C"/>
</dbReference>
<evidence type="ECO:0000313" key="17">
    <source>
        <dbReference type="Proteomes" id="UP000515135"/>
    </source>
</evidence>
<evidence type="ECO:0000256" key="1">
    <source>
        <dbReference type="ARBA" id="ARBA00001922"/>
    </source>
</evidence>
<evidence type="ECO:0000313" key="18">
    <source>
        <dbReference type="RefSeq" id="XP_019616998.1"/>
    </source>
</evidence>
<organism evidence="17 18">
    <name type="scientific">Branchiostoma belcheri</name>
    <name type="common">Amphioxus</name>
    <dbReference type="NCBI Taxonomy" id="7741"/>
    <lineage>
        <taxon>Eukaryota</taxon>
        <taxon>Metazoa</taxon>
        <taxon>Chordata</taxon>
        <taxon>Cephalochordata</taxon>
        <taxon>Leptocardii</taxon>
        <taxon>Amphioxiformes</taxon>
        <taxon>Branchiostomatidae</taxon>
        <taxon>Branchiostoma</taxon>
    </lineage>
</organism>
<comment type="function">
    <text evidence="13">Catalyzes the reversible isomerization of methylmalonyl-CoA (MMCoA) (generated from branched-chain amino acid metabolism and degradation of dietary odd chain fatty acids and cholesterol) to succinyl-CoA (3-carboxypropionyl-CoA), a key intermediate of the tricarboxylic acid cycle.</text>
</comment>
<dbReference type="Gene3D" id="3.40.50.280">
    <property type="entry name" value="Cobalamin-binding domain"/>
    <property type="match status" value="1"/>
</dbReference>
<name>A0A6P4XY00_BRABE</name>
<dbReference type="RefSeq" id="XP_019616998.1">
    <property type="nucleotide sequence ID" value="XM_019761439.1"/>
</dbReference>
<dbReference type="PROSITE" id="PS51332">
    <property type="entry name" value="B12_BINDING"/>
    <property type="match status" value="1"/>
</dbReference>
<dbReference type="NCBIfam" id="NF006944">
    <property type="entry name" value="PRK09426.1"/>
    <property type="match status" value="1"/>
</dbReference>
<dbReference type="Pfam" id="PF01642">
    <property type="entry name" value="MM_CoA_mutase"/>
    <property type="match status" value="1"/>
</dbReference>
<comment type="subcellular location">
    <subcellularLocation>
        <location evidence="2">Mitochondrion matrix</location>
    </subcellularLocation>
</comment>
<evidence type="ECO:0000256" key="8">
    <source>
        <dbReference type="ARBA" id="ARBA00022946"/>
    </source>
</evidence>
<keyword evidence="10" id="KW-0413">Isomerase</keyword>
<keyword evidence="17" id="KW-1185">Reference proteome</keyword>
<dbReference type="GO" id="GO:0004494">
    <property type="term" value="F:methylmalonyl-CoA mutase activity"/>
    <property type="evidence" value="ECO:0007669"/>
    <property type="project" value="UniProtKB-EC"/>
</dbReference>
<dbReference type="InterPro" id="IPR016176">
    <property type="entry name" value="Cbl-dep_enz_cat"/>
</dbReference>
<dbReference type="InterPro" id="IPR006158">
    <property type="entry name" value="Cobalamin-bd"/>
</dbReference>
<proteinExistence type="inferred from homology"/>
<dbReference type="CDD" id="cd03679">
    <property type="entry name" value="MM_CoA_mutase_alpha_like"/>
    <property type="match status" value="1"/>
</dbReference>
<dbReference type="CDD" id="cd02071">
    <property type="entry name" value="MM_CoA_mut_B12_BD"/>
    <property type="match status" value="1"/>
</dbReference>
<dbReference type="KEGG" id="bbel:109464454"/>
<evidence type="ECO:0000256" key="11">
    <source>
        <dbReference type="ARBA" id="ARBA00023285"/>
    </source>
</evidence>
<dbReference type="InterPro" id="IPR006099">
    <property type="entry name" value="MeMalonylCoA_mutase_a/b_cat"/>
</dbReference>
<dbReference type="FunFam" id="3.20.20.240:FF:000002">
    <property type="entry name" value="Methylmalonyl-CoA mutase, mitochondrial"/>
    <property type="match status" value="1"/>
</dbReference>
<comment type="subunit">
    <text evidence="15">Homodimer. Interacts (the apoenzyme form) with MMAA; the interaction is GTP dependent.</text>
</comment>
<reference evidence="18" key="1">
    <citation type="submission" date="2025-08" db="UniProtKB">
        <authorList>
            <consortium name="RefSeq"/>
        </authorList>
    </citation>
    <scope>IDENTIFICATION</scope>
    <source>
        <tissue evidence="18">Gonad</tissue>
    </source>
</reference>
<dbReference type="Proteomes" id="UP000515135">
    <property type="component" value="Unplaced"/>
</dbReference>
<dbReference type="SUPFAM" id="SSF51703">
    <property type="entry name" value="Cobalamin (vitamin B12)-dependent enzymes"/>
    <property type="match status" value="1"/>
</dbReference>
<dbReference type="NCBIfam" id="TIGR00640">
    <property type="entry name" value="acid_CoA_mut_C"/>
    <property type="match status" value="1"/>
</dbReference>
<evidence type="ECO:0000256" key="15">
    <source>
        <dbReference type="ARBA" id="ARBA00046548"/>
    </source>
</evidence>
<gene>
    <name evidence="18" type="primary">LOC109464454</name>
</gene>
<evidence type="ECO:0000256" key="4">
    <source>
        <dbReference type="ARBA" id="ARBA00012398"/>
    </source>
</evidence>
<comment type="catalytic activity">
    <reaction evidence="12">
        <text>(R)-methylmalonyl-CoA = succinyl-CoA</text>
        <dbReference type="Rhea" id="RHEA:22888"/>
        <dbReference type="ChEBI" id="CHEBI:57292"/>
        <dbReference type="ChEBI" id="CHEBI:57326"/>
        <dbReference type="EC" id="5.4.99.2"/>
    </reaction>
    <physiologicalReaction direction="left-to-right" evidence="12">
        <dbReference type="Rhea" id="RHEA:22889"/>
    </physiologicalReaction>
</comment>
<keyword evidence="6" id="KW-0846">Cobalamin</keyword>
<evidence type="ECO:0000256" key="3">
    <source>
        <dbReference type="ARBA" id="ARBA00008465"/>
    </source>
</evidence>
<dbReference type="GO" id="GO:0005759">
    <property type="term" value="C:mitochondrial matrix"/>
    <property type="evidence" value="ECO:0007669"/>
    <property type="project" value="UniProtKB-SubCell"/>
</dbReference>
<evidence type="ECO:0000259" key="16">
    <source>
        <dbReference type="PROSITE" id="PS51332"/>
    </source>
</evidence>
<dbReference type="GO" id="GO:0046872">
    <property type="term" value="F:metal ion binding"/>
    <property type="evidence" value="ECO:0007669"/>
    <property type="project" value="UniProtKB-KW"/>
</dbReference>
<keyword evidence="7" id="KW-0479">Metal-binding</keyword>
<evidence type="ECO:0000256" key="14">
    <source>
        <dbReference type="ARBA" id="ARBA00033108"/>
    </source>
</evidence>
<dbReference type="PANTHER" id="PTHR48101">
    <property type="entry name" value="METHYLMALONYL-COA MUTASE, MITOCHONDRIAL-RELATED"/>
    <property type="match status" value="1"/>
</dbReference>
<dbReference type="Pfam" id="PF02310">
    <property type="entry name" value="B12-binding"/>
    <property type="match status" value="1"/>
</dbReference>
<evidence type="ECO:0000256" key="10">
    <source>
        <dbReference type="ARBA" id="ARBA00023235"/>
    </source>
</evidence>
<evidence type="ECO:0000256" key="6">
    <source>
        <dbReference type="ARBA" id="ARBA00022628"/>
    </source>
</evidence>
<dbReference type="GeneID" id="109464454"/>
<dbReference type="NCBIfam" id="TIGR00641">
    <property type="entry name" value="acid_CoA_mut_N"/>
    <property type="match status" value="1"/>
</dbReference>
<feature type="domain" description="B12-binding" evidence="16">
    <location>
        <begin position="613"/>
        <end position="745"/>
    </location>
</feature>
<dbReference type="EC" id="5.4.99.2" evidence="4"/>
<evidence type="ECO:0000256" key="13">
    <source>
        <dbReference type="ARBA" id="ARBA00023743"/>
    </source>
</evidence>
<dbReference type="InterPro" id="IPR006098">
    <property type="entry name" value="MMCoA_mutase_a_cat"/>
</dbReference>
<evidence type="ECO:0000256" key="7">
    <source>
        <dbReference type="ARBA" id="ARBA00022723"/>
    </source>
</evidence>
<keyword evidence="8" id="KW-0809">Transit peptide</keyword>
<dbReference type="FunFam" id="3.40.50.280:FF:000002">
    <property type="entry name" value="Methylmalonyl-CoA mutase, mitochondrial"/>
    <property type="match status" value="1"/>
</dbReference>
<keyword evidence="11" id="KW-0170">Cobalt</keyword>
<evidence type="ECO:0000256" key="2">
    <source>
        <dbReference type="ARBA" id="ARBA00004305"/>
    </source>
</evidence>
<dbReference type="PROSITE" id="PS00544">
    <property type="entry name" value="METMALONYL_COA_MUTASE"/>
    <property type="match status" value="1"/>
</dbReference>